<dbReference type="EMBL" id="LUCH01007250">
    <property type="protein sequence ID" value="KAF5396842.1"/>
    <property type="molecule type" value="Genomic_DNA"/>
</dbReference>
<feature type="region of interest" description="Disordered" evidence="1">
    <location>
        <begin position="12"/>
        <end position="97"/>
    </location>
</feature>
<accession>A0A8J4SLJ4</accession>
<evidence type="ECO:0000313" key="2">
    <source>
        <dbReference type="EMBL" id="KAF5396842.1"/>
    </source>
</evidence>
<reference evidence="2" key="1">
    <citation type="submission" date="2019-05" db="EMBL/GenBank/DDBJ databases">
        <title>Annotation for the trematode Paragonimus heterotremus.</title>
        <authorList>
            <person name="Choi Y.-J."/>
        </authorList>
    </citation>
    <scope>NUCLEOTIDE SEQUENCE</scope>
    <source>
        <strain evidence="2">LC</strain>
    </source>
</reference>
<comment type="caution">
    <text evidence="2">The sequence shown here is derived from an EMBL/GenBank/DDBJ whole genome shotgun (WGS) entry which is preliminary data.</text>
</comment>
<dbReference type="AlphaFoldDB" id="A0A8J4SLJ4"/>
<dbReference type="Proteomes" id="UP000748531">
    <property type="component" value="Unassembled WGS sequence"/>
</dbReference>
<protein>
    <submittedName>
        <fullName evidence="2">Uncharacterized protein</fullName>
    </submittedName>
</protein>
<keyword evidence="3" id="KW-1185">Reference proteome</keyword>
<evidence type="ECO:0000256" key="1">
    <source>
        <dbReference type="SAM" id="MobiDB-lite"/>
    </source>
</evidence>
<name>A0A8J4SLJ4_9TREM</name>
<proteinExistence type="predicted"/>
<sequence>MNAQMPYFFGFSDAPHPNEPPLVSEPNISVPLTEPNLNQNTQDVMGKLSSTNPSCKGRAPNPPKSRDVNKTKTKPTISLATSSGNMPLESPEVSPLKHNHSGVMCPFEVDDVDEPCTTEEAGQVEMKAAVGFTTKLPLFAGQAFESDNPKGFLNLFPFHSTNDRDIGSCSSTN</sequence>
<feature type="compositionally biased region" description="Polar residues" evidence="1">
    <location>
        <begin position="74"/>
        <end position="85"/>
    </location>
</feature>
<gene>
    <name evidence="2" type="ORF">PHET_10228</name>
</gene>
<feature type="compositionally biased region" description="Polar residues" evidence="1">
    <location>
        <begin position="35"/>
        <end position="54"/>
    </location>
</feature>
<evidence type="ECO:0000313" key="3">
    <source>
        <dbReference type="Proteomes" id="UP000748531"/>
    </source>
</evidence>
<organism evidence="2 3">
    <name type="scientific">Paragonimus heterotremus</name>
    <dbReference type="NCBI Taxonomy" id="100268"/>
    <lineage>
        <taxon>Eukaryota</taxon>
        <taxon>Metazoa</taxon>
        <taxon>Spiralia</taxon>
        <taxon>Lophotrochozoa</taxon>
        <taxon>Platyhelminthes</taxon>
        <taxon>Trematoda</taxon>
        <taxon>Digenea</taxon>
        <taxon>Plagiorchiida</taxon>
        <taxon>Troglotremata</taxon>
        <taxon>Troglotrematidae</taxon>
        <taxon>Paragonimus</taxon>
    </lineage>
</organism>